<dbReference type="InterPro" id="IPR001841">
    <property type="entry name" value="Znf_RING"/>
</dbReference>
<keyword evidence="8" id="KW-0862">Zinc</keyword>
<dbReference type="InterPro" id="IPR044066">
    <property type="entry name" value="TRIAD_supradom"/>
</dbReference>
<dbReference type="OrthoDB" id="9977870at2759"/>
<accession>A0A8H5CLN5</accession>
<name>A0A8H5CLN5_9AGAR</name>
<dbReference type="GO" id="GO:0061630">
    <property type="term" value="F:ubiquitin protein ligase activity"/>
    <property type="evidence" value="ECO:0007669"/>
    <property type="project" value="UniProtKB-EC"/>
</dbReference>
<gene>
    <name evidence="13" type="ORF">D9758_014944</name>
</gene>
<evidence type="ECO:0000256" key="9">
    <source>
        <dbReference type="PROSITE-ProRule" id="PRU00175"/>
    </source>
</evidence>
<evidence type="ECO:0000256" key="5">
    <source>
        <dbReference type="ARBA" id="ARBA00022737"/>
    </source>
</evidence>
<dbReference type="InterPro" id="IPR017907">
    <property type="entry name" value="Znf_RING_CS"/>
</dbReference>
<dbReference type="InterPro" id="IPR013083">
    <property type="entry name" value="Znf_RING/FYVE/PHD"/>
</dbReference>
<dbReference type="EC" id="2.3.2.31" evidence="2"/>
<dbReference type="InterPro" id="IPR031127">
    <property type="entry name" value="E3_UB_ligase_RBR"/>
</dbReference>
<keyword evidence="6 9" id="KW-0863">Zinc-finger</keyword>
<feature type="region of interest" description="Disordered" evidence="10">
    <location>
        <begin position="88"/>
        <end position="120"/>
    </location>
</feature>
<dbReference type="PROSITE" id="PS51873">
    <property type="entry name" value="TRIAD"/>
    <property type="match status" value="1"/>
</dbReference>
<protein>
    <recommendedName>
        <fullName evidence="2">RBR-type E3 ubiquitin transferase</fullName>
        <ecNumber evidence="2">2.3.2.31</ecNumber>
    </recommendedName>
</protein>
<evidence type="ECO:0000313" key="13">
    <source>
        <dbReference type="EMBL" id="KAF5342952.1"/>
    </source>
</evidence>
<dbReference type="GO" id="GO:0008270">
    <property type="term" value="F:zinc ion binding"/>
    <property type="evidence" value="ECO:0007669"/>
    <property type="project" value="UniProtKB-KW"/>
</dbReference>
<dbReference type="SMART" id="SM00647">
    <property type="entry name" value="IBR"/>
    <property type="match status" value="2"/>
</dbReference>
<evidence type="ECO:0000259" key="12">
    <source>
        <dbReference type="PROSITE" id="PS51873"/>
    </source>
</evidence>
<keyword evidence="7" id="KW-0833">Ubl conjugation pathway</keyword>
<dbReference type="PROSITE" id="PS50089">
    <property type="entry name" value="ZF_RING_2"/>
    <property type="match status" value="1"/>
</dbReference>
<evidence type="ECO:0000256" key="4">
    <source>
        <dbReference type="ARBA" id="ARBA00022723"/>
    </source>
</evidence>
<keyword evidence="3" id="KW-0808">Transferase</keyword>
<dbReference type="Proteomes" id="UP000559256">
    <property type="component" value="Unassembled WGS sequence"/>
</dbReference>
<feature type="domain" description="RING-type" evidence="11">
    <location>
        <begin position="131"/>
        <end position="175"/>
    </location>
</feature>
<reference evidence="13 14" key="1">
    <citation type="journal article" date="2020" name="ISME J.">
        <title>Uncovering the hidden diversity of litter-decomposition mechanisms in mushroom-forming fungi.</title>
        <authorList>
            <person name="Floudas D."/>
            <person name="Bentzer J."/>
            <person name="Ahren D."/>
            <person name="Johansson T."/>
            <person name="Persson P."/>
            <person name="Tunlid A."/>
        </authorList>
    </citation>
    <scope>NUCLEOTIDE SEQUENCE [LARGE SCALE GENOMIC DNA]</scope>
    <source>
        <strain evidence="13 14">CBS 291.85</strain>
    </source>
</reference>
<keyword evidence="14" id="KW-1185">Reference proteome</keyword>
<dbReference type="Pfam" id="PF01485">
    <property type="entry name" value="IBR"/>
    <property type="match status" value="2"/>
</dbReference>
<feature type="domain" description="RING-type" evidence="12">
    <location>
        <begin position="127"/>
        <end position="361"/>
    </location>
</feature>
<sequence>MATSLFAPSLPQPPPPHFHNVGVYAHNEAVATRTTTQGQYAVQLQQEVFNSYLRLQGISRGAVIFKGPVGRSGGLDWELGKHLDVSVTAESSPPSSDFSSPSTPTVAFSPHHEREESASLRVPGNLPTYECLVCTEAVSPLTSFKAPCGHHYCPSCLEGFVNASLKDDNIFPPQCCRKPLPLGLLSPNDTSLSWPSPSSSNVCLNLNANIKLIHSLSEKTRERSVPIKDRIYCPVPQCSVFLGSLTILRAYHDDSSLCTCHSCGMIICLRCTQPYHRGKTCTHFSSSASASASAALAAENQLKSLAKEKKWQTCPGCSALVERSMGCPHMACRCGTQFCYGCGVDWREGCRCSLEELGVPLPALYRWVDGETEKG</sequence>
<dbReference type="InterPro" id="IPR002867">
    <property type="entry name" value="IBR_dom"/>
</dbReference>
<evidence type="ECO:0000256" key="2">
    <source>
        <dbReference type="ARBA" id="ARBA00012251"/>
    </source>
</evidence>
<dbReference type="CDD" id="cd22584">
    <property type="entry name" value="Rcat_RBR_unk"/>
    <property type="match status" value="1"/>
</dbReference>
<evidence type="ECO:0000256" key="8">
    <source>
        <dbReference type="ARBA" id="ARBA00022833"/>
    </source>
</evidence>
<dbReference type="EMBL" id="JAACJM010000152">
    <property type="protein sequence ID" value="KAF5342952.1"/>
    <property type="molecule type" value="Genomic_DNA"/>
</dbReference>
<comment type="catalytic activity">
    <reaction evidence="1">
        <text>[E2 ubiquitin-conjugating enzyme]-S-ubiquitinyl-L-cysteine + [acceptor protein]-L-lysine = [E2 ubiquitin-conjugating enzyme]-L-cysteine + [acceptor protein]-N(6)-ubiquitinyl-L-lysine.</text>
        <dbReference type="EC" id="2.3.2.31"/>
    </reaction>
</comment>
<evidence type="ECO:0000256" key="7">
    <source>
        <dbReference type="ARBA" id="ARBA00022786"/>
    </source>
</evidence>
<comment type="caution">
    <text evidence="13">The sequence shown here is derived from an EMBL/GenBank/DDBJ whole genome shotgun (WGS) entry which is preliminary data.</text>
</comment>
<dbReference type="SUPFAM" id="SSF57850">
    <property type="entry name" value="RING/U-box"/>
    <property type="match status" value="2"/>
</dbReference>
<evidence type="ECO:0000259" key="11">
    <source>
        <dbReference type="PROSITE" id="PS50089"/>
    </source>
</evidence>
<keyword evidence="5" id="KW-0677">Repeat</keyword>
<proteinExistence type="predicted"/>
<evidence type="ECO:0000256" key="1">
    <source>
        <dbReference type="ARBA" id="ARBA00001798"/>
    </source>
</evidence>
<dbReference type="Gene3D" id="3.30.40.10">
    <property type="entry name" value="Zinc/RING finger domain, C3HC4 (zinc finger)"/>
    <property type="match status" value="1"/>
</dbReference>
<organism evidence="13 14">
    <name type="scientific">Tetrapyrgos nigripes</name>
    <dbReference type="NCBI Taxonomy" id="182062"/>
    <lineage>
        <taxon>Eukaryota</taxon>
        <taxon>Fungi</taxon>
        <taxon>Dikarya</taxon>
        <taxon>Basidiomycota</taxon>
        <taxon>Agaricomycotina</taxon>
        <taxon>Agaricomycetes</taxon>
        <taxon>Agaricomycetidae</taxon>
        <taxon>Agaricales</taxon>
        <taxon>Marasmiineae</taxon>
        <taxon>Marasmiaceae</taxon>
        <taxon>Tetrapyrgos</taxon>
    </lineage>
</organism>
<dbReference type="PROSITE" id="PS00518">
    <property type="entry name" value="ZF_RING_1"/>
    <property type="match status" value="1"/>
</dbReference>
<evidence type="ECO:0000313" key="14">
    <source>
        <dbReference type="Proteomes" id="UP000559256"/>
    </source>
</evidence>
<dbReference type="Gene3D" id="1.20.120.1750">
    <property type="match status" value="1"/>
</dbReference>
<dbReference type="GO" id="GO:0016567">
    <property type="term" value="P:protein ubiquitination"/>
    <property type="evidence" value="ECO:0007669"/>
    <property type="project" value="InterPro"/>
</dbReference>
<evidence type="ECO:0000256" key="10">
    <source>
        <dbReference type="SAM" id="MobiDB-lite"/>
    </source>
</evidence>
<dbReference type="PANTHER" id="PTHR11685">
    <property type="entry name" value="RBR FAMILY RING FINGER AND IBR DOMAIN-CONTAINING"/>
    <property type="match status" value="1"/>
</dbReference>
<evidence type="ECO:0000256" key="3">
    <source>
        <dbReference type="ARBA" id="ARBA00022679"/>
    </source>
</evidence>
<keyword evidence="4" id="KW-0479">Metal-binding</keyword>
<dbReference type="AlphaFoldDB" id="A0A8H5CLN5"/>
<evidence type="ECO:0000256" key="6">
    <source>
        <dbReference type="ARBA" id="ARBA00022771"/>
    </source>
</evidence>
<feature type="compositionally biased region" description="Low complexity" evidence="10">
    <location>
        <begin position="91"/>
        <end position="104"/>
    </location>
</feature>